<dbReference type="OrthoDB" id="546826at2759"/>
<dbReference type="EMBL" id="AZBU02000002">
    <property type="protein sequence ID" value="TKR95040.1"/>
    <property type="molecule type" value="Genomic_DNA"/>
</dbReference>
<feature type="signal peptide" evidence="1">
    <location>
        <begin position="1"/>
        <end position="25"/>
    </location>
</feature>
<keyword evidence="1" id="KW-0732">Signal</keyword>
<protein>
    <recommendedName>
        <fullName evidence="2">Receptor L-domain domain-containing protein</fullName>
    </recommendedName>
</protein>
<reference evidence="3 4" key="1">
    <citation type="journal article" date="2015" name="Genome Biol.">
        <title>Comparative genomics of Steinernema reveals deeply conserved gene regulatory networks.</title>
        <authorList>
            <person name="Dillman A.R."/>
            <person name="Macchietto M."/>
            <person name="Porter C.F."/>
            <person name="Rogers A."/>
            <person name="Williams B."/>
            <person name="Antoshechkin I."/>
            <person name="Lee M.M."/>
            <person name="Goodwin Z."/>
            <person name="Lu X."/>
            <person name="Lewis E.E."/>
            <person name="Goodrich-Blair H."/>
            <person name="Stock S.P."/>
            <person name="Adams B.J."/>
            <person name="Sternberg P.W."/>
            <person name="Mortazavi A."/>
        </authorList>
    </citation>
    <scope>NUCLEOTIDE SEQUENCE [LARGE SCALE GENOMIC DNA]</scope>
    <source>
        <strain evidence="3 4">ALL</strain>
    </source>
</reference>
<keyword evidence="4" id="KW-1185">Reference proteome</keyword>
<name>A0A4U5PF45_STECR</name>
<dbReference type="Gene3D" id="3.80.20.20">
    <property type="entry name" value="Receptor L-domain"/>
    <property type="match status" value="1"/>
</dbReference>
<dbReference type="SUPFAM" id="SSF52058">
    <property type="entry name" value="L domain-like"/>
    <property type="match status" value="1"/>
</dbReference>
<dbReference type="Pfam" id="PF01030">
    <property type="entry name" value="Recep_L_domain"/>
    <property type="match status" value="1"/>
</dbReference>
<sequence>MRKRGFSSSLALKFILALLLPCVLGEEIYANDTQVPEKICGSIHIRNPIGFSSGPKGTQNYFCTVVEGDFTFMIPRESRQHHIDYESAPHVFPYLREITGHVVIYNNIGLVSLSEMLPELRVIGGEKLIVNYALVVYKNENLEDVGLQKLALIKNGGVWITENPRLCNTRNIDWKLITSSPVAAVRTDEEKYLSK</sequence>
<evidence type="ECO:0000259" key="2">
    <source>
        <dbReference type="Pfam" id="PF01030"/>
    </source>
</evidence>
<evidence type="ECO:0000256" key="1">
    <source>
        <dbReference type="SAM" id="SignalP"/>
    </source>
</evidence>
<proteinExistence type="predicted"/>
<dbReference type="Proteomes" id="UP000298663">
    <property type="component" value="Unassembled WGS sequence"/>
</dbReference>
<evidence type="ECO:0000313" key="4">
    <source>
        <dbReference type="Proteomes" id="UP000298663"/>
    </source>
</evidence>
<evidence type="ECO:0000313" key="3">
    <source>
        <dbReference type="EMBL" id="TKR95040.1"/>
    </source>
</evidence>
<feature type="domain" description="Receptor L-domain" evidence="2">
    <location>
        <begin position="63"/>
        <end position="177"/>
    </location>
</feature>
<reference evidence="3 4" key="2">
    <citation type="journal article" date="2019" name="G3 (Bethesda)">
        <title>Hybrid Assembly of the Genome of the Entomopathogenic Nematode Steinernema carpocapsae Identifies the X-Chromosome.</title>
        <authorList>
            <person name="Serra L."/>
            <person name="Macchietto M."/>
            <person name="Macias-Munoz A."/>
            <person name="McGill C.J."/>
            <person name="Rodriguez I.M."/>
            <person name="Rodriguez B."/>
            <person name="Murad R."/>
            <person name="Mortazavi A."/>
        </authorList>
    </citation>
    <scope>NUCLEOTIDE SEQUENCE [LARGE SCALE GENOMIC DNA]</scope>
    <source>
        <strain evidence="3 4">ALL</strain>
    </source>
</reference>
<gene>
    <name evidence="3" type="ORF">L596_009263</name>
</gene>
<comment type="caution">
    <text evidence="3">The sequence shown here is derived from an EMBL/GenBank/DDBJ whole genome shotgun (WGS) entry which is preliminary data.</text>
</comment>
<dbReference type="AlphaFoldDB" id="A0A4U5PF45"/>
<dbReference type="STRING" id="34508.A0A4U5PF45"/>
<dbReference type="InterPro" id="IPR000494">
    <property type="entry name" value="Rcpt_L-dom"/>
</dbReference>
<accession>A0A4U5PF45</accession>
<feature type="chain" id="PRO_5020959503" description="Receptor L-domain domain-containing protein" evidence="1">
    <location>
        <begin position="26"/>
        <end position="195"/>
    </location>
</feature>
<dbReference type="InterPro" id="IPR036941">
    <property type="entry name" value="Rcpt_L-dom_sf"/>
</dbReference>
<organism evidence="3 4">
    <name type="scientific">Steinernema carpocapsae</name>
    <name type="common">Entomopathogenic nematode</name>
    <dbReference type="NCBI Taxonomy" id="34508"/>
    <lineage>
        <taxon>Eukaryota</taxon>
        <taxon>Metazoa</taxon>
        <taxon>Ecdysozoa</taxon>
        <taxon>Nematoda</taxon>
        <taxon>Chromadorea</taxon>
        <taxon>Rhabditida</taxon>
        <taxon>Tylenchina</taxon>
        <taxon>Panagrolaimomorpha</taxon>
        <taxon>Strongyloidoidea</taxon>
        <taxon>Steinernematidae</taxon>
        <taxon>Steinernema</taxon>
    </lineage>
</organism>